<dbReference type="EMBL" id="LGRX02016342">
    <property type="protein sequence ID" value="KAK3262271.1"/>
    <property type="molecule type" value="Genomic_DNA"/>
</dbReference>
<evidence type="ECO:0000313" key="3">
    <source>
        <dbReference type="Proteomes" id="UP001190700"/>
    </source>
</evidence>
<evidence type="ECO:0000313" key="2">
    <source>
        <dbReference type="EMBL" id="KAK3262271.1"/>
    </source>
</evidence>
<feature type="region of interest" description="Disordered" evidence="1">
    <location>
        <begin position="306"/>
        <end position="338"/>
    </location>
</feature>
<feature type="compositionally biased region" description="Low complexity" evidence="1">
    <location>
        <begin position="403"/>
        <end position="415"/>
    </location>
</feature>
<name>A0AAE0FLY7_9CHLO</name>
<proteinExistence type="predicted"/>
<organism evidence="2 3">
    <name type="scientific">Cymbomonas tetramitiformis</name>
    <dbReference type="NCBI Taxonomy" id="36881"/>
    <lineage>
        <taxon>Eukaryota</taxon>
        <taxon>Viridiplantae</taxon>
        <taxon>Chlorophyta</taxon>
        <taxon>Pyramimonadophyceae</taxon>
        <taxon>Pyramimonadales</taxon>
        <taxon>Pyramimonadaceae</taxon>
        <taxon>Cymbomonas</taxon>
    </lineage>
</organism>
<feature type="compositionally biased region" description="Polar residues" evidence="1">
    <location>
        <begin position="363"/>
        <end position="372"/>
    </location>
</feature>
<feature type="compositionally biased region" description="Polar residues" evidence="1">
    <location>
        <begin position="386"/>
        <end position="401"/>
    </location>
</feature>
<comment type="caution">
    <text evidence="2">The sequence shown here is derived from an EMBL/GenBank/DDBJ whole genome shotgun (WGS) entry which is preliminary data.</text>
</comment>
<evidence type="ECO:0000256" key="1">
    <source>
        <dbReference type="SAM" id="MobiDB-lite"/>
    </source>
</evidence>
<reference evidence="2 3" key="1">
    <citation type="journal article" date="2015" name="Genome Biol. Evol.">
        <title>Comparative Genomics of a Bacterivorous Green Alga Reveals Evolutionary Causalities and Consequences of Phago-Mixotrophic Mode of Nutrition.</title>
        <authorList>
            <person name="Burns J.A."/>
            <person name="Paasch A."/>
            <person name="Narechania A."/>
            <person name="Kim E."/>
        </authorList>
    </citation>
    <scope>NUCLEOTIDE SEQUENCE [LARGE SCALE GENOMIC DNA]</scope>
    <source>
        <strain evidence="2 3">PLY_AMNH</strain>
    </source>
</reference>
<sequence>MLGGNATGEVVTGDAGRRCEMRVSGVEDVRRAPKEVRAWFGLDEEFNLMMADGTLEENSMKPFWMTDEQMALAPKEVRHYFGRDELDADNTMRSRKSILGEESINPYYRSGARLNRAPTNLRQWFGVDSDFNLMMGDSEDAEEMANPLFTQAAKLTRAPTKLHHQFHPVFQRQSSQYNIIMGGSEEAEVDMASNPLYDARAKYQEAPAQLAETFENPEDYQERHAKMMAKMKPRKRLLSRVSALDFDALEKGLKHIAEEEEDVKWSDTDAAKAKDVRKSRRGSVSNLAHATGKMFRRASAFGGLAAVSEDETSTEMKNISDQELASRDPASPIASPLTLKANSTNNFKWVQGEDGGRYLLNAESTAQDSPQKNAGKKPTVAKRSRQSILASTGRRMSTLFQKATGPPAADNAPTDAADDASFDNPLTSGAQ</sequence>
<keyword evidence="3" id="KW-1185">Reference proteome</keyword>
<accession>A0AAE0FLY7</accession>
<feature type="region of interest" description="Disordered" evidence="1">
    <location>
        <begin position="363"/>
        <end position="431"/>
    </location>
</feature>
<dbReference type="AlphaFoldDB" id="A0AAE0FLY7"/>
<gene>
    <name evidence="2" type="ORF">CYMTET_28867</name>
</gene>
<dbReference type="Proteomes" id="UP001190700">
    <property type="component" value="Unassembled WGS sequence"/>
</dbReference>
<protein>
    <submittedName>
        <fullName evidence="2">Uncharacterized protein</fullName>
    </submittedName>
</protein>